<feature type="compositionally biased region" description="Basic residues" evidence="4">
    <location>
        <begin position="689"/>
        <end position="701"/>
    </location>
</feature>
<dbReference type="RefSeq" id="XP_024883333.1">
    <property type="nucleotide sequence ID" value="XM_025027565.1"/>
</dbReference>
<dbReference type="GeneID" id="112462041"/>
<dbReference type="Proteomes" id="UP000504618">
    <property type="component" value="Unplaced"/>
</dbReference>
<dbReference type="SUPFAM" id="SSF48371">
    <property type="entry name" value="ARM repeat"/>
    <property type="match status" value="1"/>
</dbReference>
<protein>
    <submittedName>
        <fullName evidence="6">Nucleolar complex protein 2 homolog</fullName>
    </submittedName>
</protein>
<evidence type="ECO:0000256" key="2">
    <source>
        <dbReference type="ARBA" id="ARBA00005907"/>
    </source>
</evidence>
<reference evidence="6" key="1">
    <citation type="submission" date="2025-08" db="UniProtKB">
        <authorList>
            <consortium name="RefSeq"/>
        </authorList>
    </citation>
    <scope>IDENTIFICATION</scope>
    <source>
        <tissue evidence="6">Whole body</tissue>
    </source>
</reference>
<dbReference type="GO" id="GO:0030691">
    <property type="term" value="C:Noc2p-Noc3p complex"/>
    <property type="evidence" value="ECO:0007669"/>
    <property type="project" value="TreeGrafter"/>
</dbReference>
<feature type="compositionally biased region" description="Basic and acidic residues" evidence="4">
    <location>
        <begin position="86"/>
        <end position="95"/>
    </location>
</feature>
<dbReference type="CTD" id="35386"/>
<evidence type="ECO:0000256" key="3">
    <source>
        <dbReference type="ARBA" id="ARBA00023242"/>
    </source>
</evidence>
<dbReference type="GO" id="GO:0042273">
    <property type="term" value="P:ribosomal large subunit biogenesis"/>
    <property type="evidence" value="ECO:0007669"/>
    <property type="project" value="TreeGrafter"/>
</dbReference>
<dbReference type="GO" id="GO:0005654">
    <property type="term" value="C:nucleoplasm"/>
    <property type="evidence" value="ECO:0007669"/>
    <property type="project" value="TreeGrafter"/>
</dbReference>
<dbReference type="GO" id="GO:0003714">
    <property type="term" value="F:transcription corepressor activity"/>
    <property type="evidence" value="ECO:0007669"/>
    <property type="project" value="TreeGrafter"/>
</dbReference>
<dbReference type="GO" id="GO:0000122">
    <property type="term" value="P:negative regulation of transcription by RNA polymerase II"/>
    <property type="evidence" value="ECO:0007669"/>
    <property type="project" value="TreeGrafter"/>
</dbReference>
<dbReference type="InterPro" id="IPR005343">
    <property type="entry name" value="Noc2"/>
</dbReference>
<dbReference type="GO" id="GO:0030690">
    <property type="term" value="C:Noc1p-Noc2p complex"/>
    <property type="evidence" value="ECO:0007669"/>
    <property type="project" value="TreeGrafter"/>
</dbReference>
<dbReference type="InterPro" id="IPR016024">
    <property type="entry name" value="ARM-type_fold"/>
</dbReference>
<comment type="similarity">
    <text evidence="2">Belongs to the NOC2 family.</text>
</comment>
<dbReference type="AlphaFoldDB" id="A0A6J1QN33"/>
<feature type="region of interest" description="Disordered" evidence="4">
    <location>
        <begin position="1"/>
        <end position="95"/>
    </location>
</feature>
<name>A0A6J1QN33_9HYME</name>
<dbReference type="GO" id="GO:0005730">
    <property type="term" value="C:nucleolus"/>
    <property type="evidence" value="ECO:0007669"/>
    <property type="project" value="TreeGrafter"/>
</dbReference>
<dbReference type="Pfam" id="PF03715">
    <property type="entry name" value="Noc2"/>
    <property type="match status" value="1"/>
</dbReference>
<feature type="compositionally biased region" description="Acidic residues" evidence="4">
    <location>
        <begin position="144"/>
        <end position="156"/>
    </location>
</feature>
<evidence type="ECO:0000256" key="4">
    <source>
        <dbReference type="SAM" id="MobiDB-lite"/>
    </source>
</evidence>
<keyword evidence="3" id="KW-0539">Nucleus</keyword>
<gene>
    <name evidence="6" type="primary">LOC112462041</name>
</gene>
<evidence type="ECO:0000256" key="1">
    <source>
        <dbReference type="ARBA" id="ARBA00004123"/>
    </source>
</evidence>
<evidence type="ECO:0000313" key="5">
    <source>
        <dbReference type="Proteomes" id="UP000504618"/>
    </source>
</evidence>
<keyword evidence="5" id="KW-1185">Reference proteome</keyword>
<feature type="compositionally biased region" description="Basic and acidic residues" evidence="4">
    <location>
        <begin position="23"/>
        <end position="32"/>
    </location>
</feature>
<organism evidence="5 6">
    <name type="scientific">Temnothorax curvispinosus</name>
    <dbReference type="NCBI Taxonomy" id="300111"/>
    <lineage>
        <taxon>Eukaryota</taxon>
        <taxon>Metazoa</taxon>
        <taxon>Ecdysozoa</taxon>
        <taxon>Arthropoda</taxon>
        <taxon>Hexapoda</taxon>
        <taxon>Insecta</taxon>
        <taxon>Pterygota</taxon>
        <taxon>Neoptera</taxon>
        <taxon>Endopterygota</taxon>
        <taxon>Hymenoptera</taxon>
        <taxon>Apocrita</taxon>
        <taxon>Aculeata</taxon>
        <taxon>Formicoidea</taxon>
        <taxon>Formicidae</taxon>
        <taxon>Myrmicinae</taxon>
        <taxon>Temnothorax</taxon>
    </lineage>
</organism>
<accession>A0A6J1QN33</accession>
<feature type="compositionally biased region" description="Acidic residues" evidence="4">
    <location>
        <begin position="42"/>
        <end position="85"/>
    </location>
</feature>
<comment type="subcellular location">
    <subcellularLocation>
        <location evidence="1">Nucleus</location>
    </subcellularLocation>
</comment>
<feature type="compositionally biased region" description="Acidic residues" evidence="4">
    <location>
        <begin position="662"/>
        <end position="672"/>
    </location>
</feature>
<dbReference type="PANTHER" id="PTHR12687:SF4">
    <property type="entry name" value="NUCLEOLAR COMPLEX PROTEIN 2 HOMOLOG"/>
    <property type="match status" value="1"/>
</dbReference>
<proteinExistence type="inferred from homology"/>
<feature type="region of interest" description="Disordered" evidence="4">
    <location>
        <begin position="118"/>
        <end position="157"/>
    </location>
</feature>
<dbReference type="PANTHER" id="PTHR12687">
    <property type="entry name" value="NUCLEOLAR COMPLEX 2 AND RAD4-RELATED"/>
    <property type="match status" value="1"/>
</dbReference>
<dbReference type="GO" id="GO:0042393">
    <property type="term" value="F:histone binding"/>
    <property type="evidence" value="ECO:0007669"/>
    <property type="project" value="TreeGrafter"/>
</dbReference>
<evidence type="ECO:0000313" key="6">
    <source>
        <dbReference type="RefSeq" id="XP_024883333.1"/>
    </source>
</evidence>
<feature type="compositionally biased region" description="Basic and acidic residues" evidence="4">
    <location>
        <begin position="673"/>
        <end position="688"/>
    </location>
</feature>
<sequence>MKVKKVRQKSLNSPRGKRVAKRKKEDLSKLTTEEFFGQNFETDSDACDDGEEDKNIDDEDNEQMDSENSEDDEQIDSDSSEGDLDPAEHKKSLMRLKDTDPEFYKYLKENDKNLLDFRVSDDEDDDNSSINDDRHVPNENLEVASDESDFEPEEAEGDSKKKITLKLLKTWQQNIQTDKSIITIKCAVDAFHAALDSVAALPDTTTEYKVDGSAAFNGVMQLCIMYLPDAFKRFLKLDPESQEVHKSKRFGKIRVILKLYLSDLIKLLQSVASSSILTVLLKHLRQMLPYTRSFSSLTKPLLRILIKFWSTAEETVRVTAFLNILHIATKKESVLEKLLKTMYVKYVQNTKFVSPNTLPGINFMKHSLIEIYLLDHDVSYNHAFLYIRQLAINLRNAITLKKKENFQAVYNWQYINSLRFWTELITKSKDKSMLRSLLYPLVQIIVGTIKVIPTAQYYPLRFHCIEMLLAISKETGTFIPILPFLLEILDTYDFNKRHKAVTMKPIPLICILRMSKSQLAENGFKDSIIETVYQFILENAANESHKIYFPDVYIPCIVQLKAFLKKCHVAAYCKKIKQLLNMIEENRKYIETERTKITVDLKNTAEITNWENRMKTDGTEIAKFYASWIKIHKSQVLKLLTKNEEEINVPVRLPKKQKLDERDAEDSEEESELEFRLKGTESETERKKSLNKAKKRKKNKEKKTTNNIEDEDLPREDTDIVQDINSDDWG</sequence>
<feature type="region of interest" description="Disordered" evidence="4">
    <location>
        <begin position="657"/>
        <end position="730"/>
    </location>
</feature>
<dbReference type="OrthoDB" id="10266662at2759"/>